<gene>
    <name evidence="1" type="ORF">OWV82_015278</name>
</gene>
<name>A0ACC1XPQ7_MELAZ</name>
<sequence>MGFQLTSNLLKSNMVQKRPFDDEEAFEVSSKYPRQMEHGNQLVSSLESGLSEDACLPPHISEKGGTEIIQSNTGGDQKLASGILAEHQGSAEDVQSNGQGCISMSSWPTSSTSEEDSQPATPVHDPVYSEYLFPEHPTRQLYALLMVYRPQKSVSVGHNHQADIPAWGSQCATETSNHSSKCVVSGSEHIAGIEYEKMFMGTCIIPMPDLESSAYHDVEVGNGRKYCLCEDKGSVRCVRQHIMEEREELGKYLGQERFVQLGFPEMGEVVSDKWSDKEEQLFHKIVYTNPASLGRNFWNVLSSAFPSRTKKDIISYYFNVFMLRKRAVQNRCHEMNVDSDNDEWQGIDDSDDNETAMSDEDEDSVVESPAYPEDFGHNRSKKYDLRIYEGDGTCNSKIKDFVCGTNNTSQANSNNPISQLQLQGEKGDREVQDDSCTTSDTGVASHSQAKADNNEDHIHWPQSSSSSSYNEVKNGYGGVHDFTLEPSGSKVWDSAAGGGSYTSYQNKVDLLPTCSMIKEVFGDGKS</sequence>
<reference evidence="1 2" key="1">
    <citation type="journal article" date="2023" name="Science">
        <title>Complex scaffold remodeling in plant triterpene biosynthesis.</title>
        <authorList>
            <person name="De La Pena R."/>
            <person name="Hodgson H."/>
            <person name="Liu J.C."/>
            <person name="Stephenson M.J."/>
            <person name="Martin A.C."/>
            <person name="Owen C."/>
            <person name="Harkess A."/>
            <person name="Leebens-Mack J."/>
            <person name="Jimenez L.E."/>
            <person name="Osbourn A."/>
            <person name="Sattely E.S."/>
        </authorList>
    </citation>
    <scope>NUCLEOTIDE SEQUENCE [LARGE SCALE GENOMIC DNA]</scope>
    <source>
        <strain evidence="2">cv. JPN11</strain>
        <tissue evidence="1">Leaf</tissue>
    </source>
</reference>
<dbReference type="EMBL" id="CM051401">
    <property type="protein sequence ID" value="KAJ4713146.1"/>
    <property type="molecule type" value="Genomic_DNA"/>
</dbReference>
<comment type="caution">
    <text evidence="1">The sequence shown here is derived from an EMBL/GenBank/DDBJ whole genome shotgun (WGS) entry which is preliminary data.</text>
</comment>
<dbReference type="Proteomes" id="UP001164539">
    <property type="component" value="Chromosome 8"/>
</dbReference>
<proteinExistence type="predicted"/>
<evidence type="ECO:0000313" key="2">
    <source>
        <dbReference type="Proteomes" id="UP001164539"/>
    </source>
</evidence>
<organism evidence="1 2">
    <name type="scientific">Melia azedarach</name>
    <name type="common">Chinaberry tree</name>
    <dbReference type="NCBI Taxonomy" id="155640"/>
    <lineage>
        <taxon>Eukaryota</taxon>
        <taxon>Viridiplantae</taxon>
        <taxon>Streptophyta</taxon>
        <taxon>Embryophyta</taxon>
        <taxon>Tracheophyta</taxon>
        <taxon>Spermatophyta</taxon>
        <taxon>Magnoliopsida</taxon>
        <taxon>eudicotyledons</taxon>
        <taxon>Gunneridae</taxon>
        <taxon>Pentapetalae</taxon>
        <taxon>rosids</taxon>
        <taxon>malvids</taxon>
        <taxon>Sapindales</taxon>
        <taxon>Meliaceae</taxon>
        <taxon>Melia</taxon>
    </lineage>
</organism>
<protein>
    <submittedName>
        <fullName evidence="1">AT-rich interactive domain-containing 2-like protein</fullName>
    </submittedName>
</protein>
<evidence type="ECO:0000313" key="1">
    <source>
        <dbReference type="EMBL" id="KAJ4713146.1"/>
    </source>
</evidence>
<accession>A0ACC1XPQ7</accession>
<keyword evidence="2" id="KW-1185">Reference proteome</keyword>